<dbReference type="PANTHER" id="PTHR40626:SF11">
    <property type="entry name" value="ZINC FINGER PROTEIN YPR022C"/>
    <property type="match status" value="1"/>
</dbReference>
<dbReference type="STRING" id="454130.A0A0U5CK61"/>
<feature type="compositionally biased region" description="Polar residues" evidence="8">
    <location>
        <begin position="64"/>
        <end position="74"/>
    </location>
</feature>
<reference evidence="11" key="1">
    <citation type="journal article" date="2016" name="Genome Announc.">
        <title>Draft genome sequences of fungus Aspergillus calidoustus.</title>
        <authorList>
            <person name="Horn F."/>
            <person name="Linde J."/>
            <person name="Mattern D.J."/>
            <person name="Walther G."/>
            <person name="Guthke R."/>
            <person name="Scherlach K."/>
            <person name="Martin K."/>
            <person name="Brakhage A.A."/>
            <person name="Petzke L."/>
            <person name="Valiante V."/>
        </authorList>
    </citation>
    <scope>NUCLEOTIDE SEQUENCE [LARGE SCALE GENOMIC DNA]</scope>
    <source>
        <strain evidence="11">SF006504</strain>
    </source>
</reference>
<dbReference type="PROSITE" id="PS50157">
    <property type="entry name" value="ZINC_FINGER_C2H2_2"/>
    <property type="match status" value="1"/>
</dbReference>
<feature type="region of interest" description="Disordered" evidence="8">
    <location>
        <begin position="96"/>
        <end position="120"/>
    </location>
</feature>
<keyword evidence="6" id="KW-0539">Nucleus</keyword>
<sequence>MPVQKQAALGGSNDENTSVDIGSTDNMGADQPRKIHQCHVCQKDFVRLDLLQRHIRRHDRGMSYRNSGGYTTSGRPVGSNRHGTCISPLVPAAGVELRGQSETPGDTVDTPTPRDDQLETPQPLAATVGQTSIDALQSMISESRPNETSGVGYLTFFDGSNDATSLTQDLDWLFGVGVDCWDDASASLDRFNNILNPTTEQLPVWSPLSGTSSQGSVSVAVENVTHLVPRQKVLAALVTLPADLLSSSFFDAANLEWFMQSYWENYNPHFSLLHRPTFFVQDAPPLLLVALLTLGATLSPDRNHYQIAEKIHESLRWLIFTSPDFQAPAPLWVVQALLVVQSYEKMFSTRKLHEISHIFHYSVITLMRRGSSYSPHADHSDDSDTPSISKGWHRWVERELSHRAAYFAFVMDAQHSSIFGHSAALSLTDIHLPLPCADALWEAPTASIWNRERARIAPGPTPSFLPALRALLSRQPVPHTYSPFARFVLLHGLLCLTRHMITRDQTASYLSDHQTTSETEAGGSGSVTPEQDSWKDRLDRAIDTWSFSLLSRAPSLCLEAARPLQRIAHVSIHVSLVDFHTLAGAPHLATSSGPCAARGRDSAQFARAYKRISAWAHHRNAKRALSHCLLLIQETMFTRTRYAAAEDSIILRPWVLYNTTLVLWAYGAIREGADGIRYPSENRNGNERPVLAGDQEQRQGQWTAEEYLAQMLNGLMGDGSSGDLDQLKGANKTTGLVAAVRDALEGCRWALLEEAKETLGRLSEQTSILLSMGSRPTTEDGG</sequence>
<evidence type="ECO:0000256" key="8">
    <source>
        <dbReference type="SAM" id="MobiDB-lite"/>
    </source>
</evidence>
<dbReference type="InterPro" id="IPR007219">
    <property type="entry name" value="XnlR_reg_dom"/>
</dbReference>
<dbReference type="InterPro" id="IPR051059">
    <property type="entry name" value="VerF-like"/>
</dbReference>
<dbReference type="AlphaFoldDB" id="A0A0U5CK61"/>
<evidence type="ECO:0000256" key="3">
    <source>
        <dbReference type="ARBA" id="ARBA00022737"/>
    </source>
</evidence>
<dbReference type="InterPro" id="IPR013087">
    <property type="entry name" value="Znf_C2H2_type"/>
</dbReference>
<keyword evidence="3" id="KW-0677">Repeat</keyword>
<dbReference type="GO" id="GO:0000785">
    <property type="term" value="C:chromatin"/>
    <property type="evidence" value="ECO:0007669"/>
    <property type="project" value="TreeGrafter"/>
</dbReference>
<organism evidence="10 11">
    <name type="scientific">Aspergillus calidoustus</name>
    <dbReference type="NCBI Taxonomy" id="454130"/>
    <lineage>
        <taxon>Eukaryota</taxon>
        <taxon>Fungi</taxon>
        <taxon>Dikarya</taxon>
        <taxon>Ascomycota</taxon>
        <taxon>Pezizomycotina</taxon>
        <taxon>Eurotiomycetes</taxon>
        <taxon>Eurotiomycetidae</taxon>
        <taxon>Eurotiales</taxon>
        <taxon>Aspergillaceae</taxon>
        <taxon>Aspergillus</taxon>
        <taxon>Aspergillus subgen. Nidulantes</taxon>
    </lineage>
</organism>
<accession>A0A0U5CK61</accession>
<dbReference type="PANTHER" id="PTHR40626">
    <property type="entry name" value="MIP31509P"/>
    <property type="match status" value="1"/>
</dbReference>
<evidence type="ECO:0000256" key="6">
    <source>
        <dbReference type="ARBA" id="ARBA00023242"/>
    </source>
</evidence>
<feature type="compositionally biased region" description="Polar residues" evidence="8">
    <location>
        <begin position="13"/>
        <end position="26"/>
    </location>
</feature>
<feature type="region of interest" description="Disordered" evidence="8">
    <location>
        <begin position="511"/>
        <end position="533"/>
    </location>
</feature>
<keyword evidence="4 7" id="KW-0863">Zinc-finger</keyword>
<feature type="domain" description="C2H2-type" evidence="9">
    <location>
        <begin position="36"/>
        <end position="58"/>
    </location>
</feature>
<dbReference type="CDD" id="cd12148">
    <property type="entry name" value="fungal_TF_MHR"/>
    <property type="match status" value="1"/>
</dbReference>
<dbReference type="OMA" id="IHESLRW"/>
<evidence type="ECO:0000256" key="4">
    <source>
        <dbReference type="ARBA" id="ARBA00022771"/>
    </source>
</evidence>
<protein>
    <recommendedName>
        <fullName evidence="9">C2H2-type domain-containing protein</fullName>
    </recommendedName>
</protein>
<feature type="region of interest" description="Disordered" evidence="8">
    <location>
        <begin position="62"/>
        <end position="81"/>
    </location>
</feature>
<keyword evidence="5" id="KW-0862">Zinc</keyword>
<dbReference type="Proteomes" id="UP000054771">
    <property type="component" value="Unassembled WGS sequence"/>
</dbReference>
<keyword evidence="2" id="KW-0479">Metal-binding</keyword>
<evidence type="ECO:0000259" key="9">
    <source>
        <dbReference type="PROSITE" id="PS50157"/>
    </source>
</evidence>
<dbReference type="OrthoDB" id="1405595at2759"/>
<dbReference type="Pfam" id="PF04082">
    <property type="entry name" value="Fungal_trans"/>
    <property type="match status" value="1"/>
</dbReference>
<feature type="region of interest" description="Disordered" evidence="8">
    <location>
        <begin position="1"/>
        <end position="30"/>
    </location>
</feature>
<dbReference type="GO" id="GO:0006351">
    <property type="term" value="P:DNA-templated transcription"/>
    <property type="evidence" value="ECO:0007669"/>
    <property type="project" value="InterPro"/>
</dbReference>
<dbReference type="GO" id="GO:0005634">
    <property type="term" value="C:nucleus"/>
    <property type="evidence" value="ECO:0007669"/>
    <property type="project" value="UniProtKB-SubCell"/>
</dbReference>
<dbReference type="GO" id="GO:0000978">
    <property type="term" value="F:RNA polymerase II cis-regulatory region sequence-specific DNA binding"/>
    <property type="evidence" value="ECO:0007669"/>
    <property type="project" value="InterPro"/>
</dbReference>
<evidence type="ECO:0000256" key="5">
    <source>
        <dbReference type="ARBA" id="ARBA00022833"/>
    </source>
</evidence>
<dbReference type="PROSITE" id="PS00028">
    <property type="entry name" value="ZINC_FINGER_C2H2_1"/>
    <property type="match status" value="1"/>
</dbReference>
<evidence type="ECO:0000256" key="2">
    <source>
        <dbReference type="ARBA" id="ARBA00022723"/>
    </source>
</evidence>
<dbReference type="GO" id="GO:0000981">
    <property type="term" value="F:DNA-binding transcription factor activity, RNA polymerase II-specific"/>
    <property type="evidence" value="ECO:0007669"/>
    <property type="project" value="InterPro"/>
</dbReference>
<name>A0A0U5CK61_ASPCI</name>
<dbReference type="EMBL" id="CDMC01000026">
    <property type="protein sequence ID" value="CEL11466.1"/>
    <property type="molecule type" value="Genomic_DNA"/>
</dbReference>
<evidence type="ECO:0000313" key="10">
    <source>
        <dbReference type="EMBL" id="CEL11466.1"/>
    </source>
</evidence>
<evidence type="ECO:0000256" key="1">
    <source>
        <dbReference type="ARBA" id="ARBA00004123"/>
    </source>
</evidence>
<comment type="subcellular location">
    <subcellularLocation>
        <location evidence="1">Nucleus</location>
    </subcellularLocation>
</comment>
<gene>
    <name evidence="10" type="ORF">ASPCAL14568</name>
</gene>
<dbReference type="SUPFAM" id="SSF57667">
    <property type="entry name" value="beta-beta-alpha zinc fingers"/>
    <property type="match status" value="1"/>
</dbReference>
<dbReference type="InterPro" id="IPR036236">
    <property type="entry name" value="Znf_C2H2_sf"/>
</dbReference>
<evidence type="ECO:0000313" key="11">
    <source>
        <dbReference type="Proteomes" id="UP000054771"/>
    </source>
</evidence>
<keyword evidence="11" id="KW-1185">Reference proteome</keyword>
<dbReference type="GO" id="GO:0008270">
    <property type="term" value="F:zinc ion binding"/>
    <property type="evidence" value="ECO:0007669"/>
    <property type="project" value="UniProtKB-KW"/>
</dbReference>
<proteinExistence type="predicted"/>
<evidence type="ECO:0000256" key="7">
    <source>
        <dbReference type="PROSITE-ProRule" id="PRU00042"/>
    </source>
</evidence>